<accession>A0A3N2CP86</accession>
<dbReference type="Gene3D" id="3.40.50.300">
    <property type="entry name" value="P-loop containing nucleotide triphosphate hydrolases"/>
    <property type="match status" value="1"/>
</dbReference>
<keyword evidence="4" id="KW-1185">Reference proteome</keyword>
<dbReference type="AlphaFoldDB" id="A0A3N2CP86"/>
<evidence type="ECO:0000259" key="2">
    <source>
        <dbReference type="SMART" id="SM00382"/>
    </source>
</evidence>
<name>A0A3N2CP86_9ACTN</name>
<protein>
    <submittedName>
        <fullName evidence="3">Replicative DNA helicase</fullName>
    </submittedName>
</protein>
<evidence type="ECO:0000313" key="4">
    <source>
        <dbReference type="Proteomes" id="UP000281738"/>
    </source>
</evidence>
<comment type="caution">
    <text evidence="3">The sequence shown here is derived from an EMBL/GenBank/DDBJ whole genome shotgun (WGS) entry which is preliminary data.</text>
</comment>
<reference evidence="3 4" key="1">
    <citation type="submission" date="2018-11" db="EMBL/GenBank/DDBJ databases">
        <title>Sequencing the genomes of 1000 actinobacteria strains.</title>
        <authorList>
            <person name="Klenk H.-P."/>
        </authorList>
    </citation>
    <scope>NUCLEOTIDE SEQUENCE [LARGE SCALE GENOMIC DNA]</scope>
    <source>
        <strain evidence="3 4">DSM 12652</strain>
    </source>
</reference>
<dbReference type="RefSeq" id="WP_123388711.1">
    <property type="nucleotide sequence ID" value="NZ_RKHO01000001.1"/>
</dbReference>
<dbReference type="Proteomes" id="UP000281738">
    <property type="component" value="Unassembled WGS sequence"/>
</dbReference>
<proteinExistence type="predicted"/>
<dbReference type="InterPro" id="IPR003593">
    <property type="entry name" value="AAA+_ATPase"/>
</dbReference>
<feature type="domain" description="AAA+ ATPase" evidence="2">
    <location>
        <begin position="131"/>
        <end position="290"/>
    </location>
</feature>
<evidence type="ECO:0000256" key="1">
    <source>
        <dbReference type="SAM" id="MobiDB-lite"/>
    </source>
</evidence>
<keyword evidence="3" id="KW-0067">ATP-binding</keyword>
<keyword evidence="3" id="KW-0347">Helicase</keyword>
<keyword evidence="3" id="KW-0378">Hydrolase</keyword>
<sequence>MAEPEQPNLHRLIDSLNIAGLDTDAIAELLADQMGENNVDYILEKVAEARPSWLARLQETDHDRVAQAQMYGYDKERERRRRRIKYELDAEERSQEGLGEARYADGGAFIHDIPAVPPSLWGTGNQVVWMKGEALMIVGPPGVGKTTLTAQVVKARLVGGKVLGMEVEPGERVLYLAMDRPQQIARALARTLRDVPRDLLAERFVPWEGPPPGDFAANPEAMLRMARQQRADTIVVDSLKDAAIGLTNDEVGGGYNRARQMCLANDVEVIELHHNVKRGADGRPPNSLEDVYGSRWLTAGAGSVVFLHGKPGDPVVRWLHLKQPAEEVGPFDVTHDHALGLSQVYGALDLVELANAAGKDGVTAEQVARLMFEKSKPDKSERMKAMRRLDALARDGRVGRVDGDAATKQPTRWVSEASGTAWDEDGEGLI</sequence>
<dbReference type="OrthoDB" id="9773982at2"/>
<organism evidence="3 4">
    <name type="scientific">Nocardioides aurantiacus</name>
    <dbReference type="NCBI Taxonomy" id="86796"/>
    <lineage>
        <taxon>Bacteria</taxon>
        <taxon>Bacillati</taxon>
        <taxon>Actinomycetota</taxon>
        <taxon>Actinomycetes</taxon>
        <taxon>Propionibacteriales</taxon>
        <taxon>Nocardioidaceae</taxon>
        <taxon>Nocardioides</taxon>
    </lineage>
</organism>
<dbReference type="Pfam" id="PF13481">
    <property type="entry name" value="AAA_25"/>
    <property type="match status" value="1"/>
</dbReference>
<gene>
    <name evidence="3" type="ORF">EDD33_0153</name>
</gene>
<dbReference type="SUPFAM" id="SSF52540">
    <property type="entry name" value="P-loop containing nucleoside triphosphate hydrolases"/>
    <property type="match status" value="1"/>
</dbReference>
<keyword evidence="3" id="KW-0547">Nucleotide-binding</keyword>
<evidence type="ECO:0000313" key="3">
    <source>
        <dbReference type="EMBL" id="ROR89333.1"/>
    </source>
</evidence>
<feature type="region of interest" description="Disordered" evidence="1">
    <location>
        <begin position="398"/>
        <end position="430"/>
    </location>
</feature>
<dbReference type="EMBL" id="RKHO01000001">
    <property type="protein sequence ID" value="ROR89333.1"/>
    <property type="molecule type" value="Genomic_DNA"/>
</dbReference>
<dbReference type="GO" id="GO:0004386">
    <property type="term" value="F:helicase activity"/>
    <property type="evidence" value="ECO:0007669"/>
    <property type="project" value="UniProtKB-KW"/>
</dbReference>
<dbReference type="SMART" id="SM00382">
    <property type="entry name" value="AAA"/>
    <property type="match status" value="1"/>
</dbReference>
<dbReference type="InterPro" id="IPR027417">
    <property type="entry name" value="P-loop_NTPase"/>
</dbReference>